<protein>
    <submittedName>
        <fullName evidence="3">Uncharacterized protein</fullName>
    </submittedName>
</protein>
<sequence length="355" mass="40302">MRNILYTSLYLFLFNSCVCKYEGNEVNNVKNGDVTNTRKHNLRSNVKHDNNLSYDSANDEQPHNSEAVSVDDLKQVPDPPATETSVISPPNHEDESLQNIVNDNSINTLEESNISNHSEEFLKCDIDCPDCSEYFTCPDCPEIPDCPEPLDCHGPLECPETPYCPHSSEFGDDSQEDSDSDWDSLNDCCSDRYYDNVDTIDTPCDTFEGEDQNENEIQEAINNTQEEAVLEVNAEEGVEEGKVQHKGQEINEESIEADQVQHKGQEGNEEGIEADQVQHKEQEGNEEMEADQVQHKEQEVNKEGIEADQVQHKEQEVNEEGIEADQVQHKEQEGNEERMEADQVQHKEQEVNKRG</sequence>
<reference evidence="3 4" key="1">
    <citation type="submission" date="2016-06" db="EMBL/GenBank/DDBJ databases">
        <authorList>
            <consortium name="Pathogen Informatics"/>
        </authorList>
    </citation>
    <scope>NUCLEOTIDE SEQUENCE [LARGE SCALE GENOMIC DNA]</scope>
</reference>
<organism evidence="3 4">
    <name type="scientific">Plasmodium malariae</name>
    <dbReference type="NCBI Taxonomy" id="5858"/>
    <lineage>
        <taxon>Eukaryota</taxon>
        <taxon>Sar</taxon>
        <taxon>Alveolata</taxon>
        <taxon>Apicomplexa</taxon>
        <taxon>Aconoidasida</taxon>
        <taxon>Haemosporida</taxon>
        <taxon>Plasmodiidae</taxon>
        <taxon>Plasmodium</taxon>
        <taxon>Plasmodium (Plasmodium)</taxon>
    </lineage>
</organism>
<dbReference type="VEuPathDB" id="PlasmoDB:PmUG01_10046500"/>
<dbReference type="AlphaFoldDB" id="A0A1D3RJT6"/>
<proteinExistence type="predicted"/>
<feature type="region of interest" description="Disordered" evidence="1">
    <location>
        <begin position="232"/>
        <end position="355"/>
    </location>
</feature>
<feature type="compositionally biased region" description="Basic and acidic residues" evidence="1">
    <location>
        <begin position="326"/>
        <end position="355"/>
    </location>
</feature>
<dbReference type="GeneID" id="39869465"/>
<feature type="region of interest" description="Disordered" evidence="1">
    <location>
        <begin position="45"/>
        <end position="98"/>
    </location>
</feature>
<feature type="compositionally biased region" description="Basic and acidic residues" evidence="1">
    <location>
        <begin position="292"/>
        <end position="316"/>
    </location>
</feature>
<evidence type="ECO:0000256" key="2">
    <source>
        <dbReference type="SAM" id="SignalP"/>
    </source>
</evidence>
<dbReference type="Proteomes" id="UP000219813">
    <property type="component" value="Chromosome 10"/>
</dbReference>
<evidence type="ECO:0000313" key="3">
    <source>
        <dbReference type="EMBL" id="SCN45226.1"/>
    </source>
</evidence>
<dbReference type="RefSeq" id="XP_028862239.1">
    <property type="nucleotide sequence ID" value="XM_029005673.1"/>
</dbReference>
<evidence type="ECO:0000256" key="1">
    <source>
        <dbReference type="SAM" id="MobiDB-lite"/>
    </source>
</evidence>
<name>A0A1D3RJT6_PLAMA</name>
<feature type="compositionally biased region" description="Basic and acidic residues" evidence="1">
    <location>
        <begin position="239"/>
        <end position="249"/>
    </location>
</feature>
<dbReference type="EMBL" id="LT594631">
    <property type="protein sequence ID" value="SCN45226.1"/>
    <property type="molecule type" value="Genomic_DNA"/>
</dbReference>
<feature type="signal peptide" evidence="2">
    <location>
        <begin position="1"/>
        <end position="19"/>
    </location>
</feature>
<gene>
    <name evidence="3" type="primary">PmUG01_10046500</name>
    <name evidence="3" type="ORF">PMUG01_10046500</name>
</gene>
<keyword evidence="4" id="KW-1185">Reference proteome</keyword>
<dbReference type="KEGG" id="pmal:PMUG01_10046500"/>
<accession>A0A1D3RJT6</accession>
<keyword evidence="2" id="KW-0732">Signal</keyword>
<feature type="chain" id="PRO_5008920220" evidence="2">
    <location>
        <begin position="20"/>
        <end position="355"/>
    </location>
</feature>
<evidence type="ECO:0000313" key="4">
    <source>
        <dbReference type="Proteomes" id="UP000219813"/>
    </source>
</evidence>